<feature type="transmembrane region" description="Helical" evidence="10">
    <location>
        <begin position="36"/>
        <end position="53"/>
    </location>
</feature>
<comment type="caution">
    <text evidence="11">The sequence shown here is derived from an EMBL/GenBank/DDBJ whole genome shotgun (WGS) entry which is preliminary data.</text>
</comment>
<dbReference type="AlphaFoldDB" id="A0A0P6WN35"/>
<dbReference type="GO" id="GO:0009425">
    <property type="term" value="C:bacterial-type flagellum basal body"/>
    <property type="evidence" value="ECO:0007669"/>
    <property type="project" value="UniProtKB-SubCell"/>
</dbReference>
<protein>
    <recommendedName>
        <fullName evidence="3 9">Flagellar biosynthetic protein FliR</fullName>
    </recommendedName>
</protein>
<evidence type="ECO:0000256" key="8">
    <source>
        <dbReference type="ARBA" id="ARBA00023143"/>
    </source>
</evidence>
<feature type="transmembrane region" description="Helical" evidence="10">
    <location>
        <begin position="125"/>
        <end position="148"/>
    </location>
</feature>
<evidence type="ECO:0000256" key="7">
    <source>
        <dbReference type="ARBA" id="ARBA00023136"/>
    </source>
</evidence>
<dbReference type="STRING" id="1134406.ADN00_17180"/>
<sequence>MLISVLQAQMFFLVVTRVLATIIHVPVLGGNTIPNQVRLAFGITLAVVLVPWQSQAAASDPGMTLFPFALAIGREILVGTVAGYAAAITFGAIQMAGETMGLGSGFGSGRVLNPAMGESGSPMDALFYTFSILIFLVMNGHHMFLVGLQKTFEVMPVASTLPVLKPDVIIGMTTGLIVAGIRMALPVMGALLLTDLVLGLLARVAPQIQVFFLGMPLKIGVGLLVLSVALVAFIPLLEDLFQQIAPRMLTLLAGEG</sequence>
<gene>
    <name evidence="11" type="ORF">ADN00_17180</name>
</gene>
<evidence type="ECO:0000256" key="5">
    <source>
        <dbReference type="ARBA" id="ARBA00022692"/>
    </source>
</evidence>
<evidence type="ECO:0000313" key="12">
    <source>
        <dbReference type="Proteomes" id="UP000050417"/>
    </source>
</evidence>
<evidence type="ECO:0000256" key="3">
    <source>
        <dbReference type="ARBA" id="ARBA00021717"/>
    </source>
</evidence>
<evidence type="ECO:0000256" key="6">
    <source>
        <dbReference type="ARBA" id="ARBA00022989"/>
    </source>
</evidence>
<feature type="transmembrane region" description="Helical" evidence="10">
    <location>
        <begin position="65"/>
        <end position="93"/>
    </location>
</feature>
<dbReference type="GO" id="GO:0006605">
    <property type="term" value="P:protein targeting"/>
    <property type="evidence" value="ECO:0007669"/>
    <property type="project" value="UniProtKB-UniRule"/>
</dbReference>
<dbReference type="NCBIfam" id="TIGR01400">
    <property type="entry name" value="fliR"/>
    <property type="match status" value="1"/>
</dbReference>
<evidence type="ECO:0000313" key="11">
    <source>
        <dbReference type="EMBL" id="KPL71423.1"/>
    </source>
</evidence>
<keyword evidence="5 10" id="KW-0812">Transmembrane</keyword>
<keyword evidence="7 10" id="KW-0472">Membrane</keyword>
<comment type="subcellular location">
    <subcellularLocation>
        <location evidence="10">Cell membrane</location>
        <topology evidence="10">Multi-pass membrane protein</topology>
    </subcellularLocation>
    <subcellularLocation>
        <location evidence="10">Bacterial flagellum basal body</location>
    </subcellularLocation>
</comment>
<keyword evidence="4 10" id="KW-1003">Cell membrane</keyword>
<dbReference type="InterPro" id="IPR006303">
    <property type="entry name" value="FliR"/>
</dbReference>
<reference evidence="11 12" key="1">
    <citation type="submission" date="2015-07" db="EMBL/GenBank/DDBJ databases">
        <title>Genome sequence of Ornatilinea apprima DSM 23815.</title>
        <authorList>
            <person name="Hemp J."/>
            <person name="Ward L.M."/>
            <person name="Pace L.A."/>
            <person name="Fischer W.W."/>
        </authorList>
    </citation>
    <scope>NUCLEOTIDE SEQUENCE [LARGE SCALE GENOMIC DNA]</scope>
    <source>
        <strain evidence="11 12">P3M-1</strain>
    </source>
</reference>
<evidence type="ECO:0000256" key="10">
    <source>
        <dbReference type="RuleBase" id="RU362071"/>
    </source>
</evidence>
<dbReference type="Proteomes" id="UP000050417">
    <property type="component" value="Unassembled WGS sequence"/>
</dbReference>
<dbReference type="GO" id="GO:0005886">
    <property type="term" value="C:plasma membrane"/>
    <property type="evidence" value="ECO:0007669"/>
    <property type="project" value="UniProtKB-SubCell"/>
</dbReference>
<organism evidence="11 12">
    <name type="scientific">Ornatilinea apprima</name>
    <dbReference type="NCBI Taxonomy" id="1134406"/>
    <lineage>
        <taxon>Bacteria</taxon>
        <taxon>Bacillati</taxon>
        <taxon>Chloroflexota</taxon>
        <taxon>Anaerolineae</taxon>
        <taxon>Anaerolineales</taxon>
        <taxon>Anaerolineaceae</taxon>
        <taxon>Ornatilinea</taxon>
    </lineage>
</organism>
<keyword evidence="6 10" id="KW-1133">Transmembrane helix</keyword>
<evidence type="ECO:0000256" key="1">
    <source>
        <dbReference type="ARBA" id="ARBA00002578"/>
    </source>
</evidence>
<accession>A0A0P6WN35</accession>
<dbReference type="OrthoDB" id="9807748at2"/>
<dbReference type="Pfam" id="PF01311">
    <property type="entry name" value="Bac_export_1"/>
    <property type="match status" value="1"/>
</dbReference>
<keyword evidence="8 10" id="KW-0975">Bacterial flagellum</keyword>
<proteinExistence type="inferred from homology"/>
<evidence type="ECO:0000256" key="4">
    <source>
        <dbReference type="ARBA" id="ARBA00022475"/>
    </source>
</evidence>
<evidence type="ECO:0000256" key="9">
    <source>
        <dbReference type="NCBIfam" id="TIGR01400"/>
    </source>
</evidence>
<feature type="transmembrane region" description="Helical" evidence="10">
    <location>
        <begin position="168"/>
        <end position="193"/>
    </location>
</feature>
<dbReference type="GO" id="GO:0044780">
    <property type="term" value="P:bacterial-type flagellum assembly"/>
    <property type="evidence" value="ECO:0007669"/>
    <property type="project" value="UniProtKB-UniRule"/>
</dbReference>
<dbReference type="EMBL" id="LGCL01000041">
    <property type="protein sequence ID" value="KPL71423.1"/>
    <property type="molecule type" value="Genomic_DNA"/>
</dbReference>
<name>A0A0P6WN35_9CHLR</name>
<feature type="transmembrane region" description="Helical" evidence="10">
    <location>
        <begin position="213"/>
        <end position="237"/>
    </location>
</feature>
<evidence type="ECO:0000256" key="2">
    <source>
        <dbReference type="ARBA" id="ARBA00009772"/>
    </source>
</evidence>
<dbReference type="InterPro" id="IPR002010">
    <property type="entry name" value="T3SS_IM_R"/>
</dbReference>
<comment type="similarity">
    <text evidence="2 10">Belongs to the FliR/MopE/SpaR family.</text>
</comment>
<dbReference type="RefSeq" id="WP_075064281.1">
    <property type="nucleotide sequence ID" value="NZ_LGCL01000041.1"/>
</dbReference>
<comment type="function">
    <text evidence="1 10">Role in flagellar biosynthesis.</text>
</comment>
<dbReference type="PATRIC" id="fig|1134406.4.peg.498"/>
<dbReference type="PANTHER" id="PTHR30065">
    <property type="entry name" value="FLAGELLAR BIOSYNTHETIC PROTEIN FLIR"/>
    <property type="match status" value="1"/>
</dbReference>
<dbReference type="PANTHER" id="PTHR30065:SF1">
    <property type="entry name" value="SURFACE PRESENTATION OF ANTIGENS PROTEIN SPAR"/>
    <property type="match status" value="1"/>
</dbReference>
<dbReference type="PRINTS" id="PR00953">
    <property type="entry name" value="TYPE3IMRPROT"/>
</dbReference>
<keyword evidence="12" id="KW-1185">Reference proteome</keyword>